<dbReference type="AlphaFoldDB" id="A0A7C4FGU8"/>
<protein>
    <submittedName>
        <fullName evidence="6">Radical SAM protein</fullName>
    </submittedName>
</protein>
<dbReference type="InterPro" id="IPR058240">
    <property type="entry name" value="rSAM_sf"/>
</dbReference>
<dbReference type="SUPFAM" id="SSF102114">
    <property type="entry name" value="Radical SAM enzymes"/>
    <property type="match status" value="1"/>
</dbReference>
<evidence type="ECO:0000256" key="3">
    <source>
        <dbReference type="ARBA" id="ARBA00023004"/>
    </source>
</evidence>
<dbReference type="PANTHER" id="PTHR11228:SF7">
    <property type="entry name" value="PQQA PEPTIDE CYCLASE"/>
    <property type="match status" value="1"/>
</dbReference>
<reference evidence="6" key="1">
    <citation type="journal article" date="2020" name="mSystems">
        <title>Genome- and Community-Level Interaction Insights into Carbon Utilization and Element Cycling Functions of Hydrothermarchaeota in Hydrothermal Sediment.</title>
        <authorList>
            <person name="Zhou Z."/>
            <person name="Liu Y."/>
            <person name="Xu W."/>
            <person name="Pan J."/>
            <person name="Luo Z.H."/>
            <person name="Li M."/>
        </authorList>
    </citation>
    <scope>NUCLEOTIDE SEQUENCE [LARGE SCALE GENOMIC DNA]</scope>
    <source>
        <strain evidence="6">SpSt-732</strain>
    </source>
</reference>
<dbReference type="Gene3D" id="3.20.20.70">
    <property type="entry name" value="Aldolase class I"/>
    <property type="match status" value="1"/>
</dbReference>
<feature type="domain" description="Radical SAM core" evidence="5">
    <location>
        <begin position="25"/>
        <end position="253"/>
    </location>
</feature>
<dbReference type="Pfam" id="PF04055">
    <property type="entry name" value="Radical_SAM"/>
    <property type="match status" value="1"/>
</dbReference>
<dbReference type="GO" id="GO:0046872">
    <property type="term" value="F:metal ion binding"/>
    <property type="evidence" value="ECO:0007669"/>
    <property type="project" value="UniProtKB-KW"/>
</dbReference>
<keyword evidence="4" id="KW-0411">Iron-sulfur</keyword>
<evidence type="ECO:0000256" key="4">
    <source>
        <dbReference type="ARBA" id="ARBA00023014"/>
    </source>
</evidence>
<dbReference type="PROSITE" id="PS51918">
    <property type="entry name" value="RADICAL_SAM"/>
    <property type="match status" value="1"/>
</dbReference>
<comment type="caution">
    <text evidence="6">The sequence shown here is derived from an EMBL/GenBank/DDBJ whole genome shotgun (WGS) entry which is preliminary data.</text>
</comment>
<dbReference type="PANTHER" id="PTHR11228">
    <property type="entry name" value="RADICAL SAM DOMAIN PROTEIN"/>
    <property type="match status" value="1"/>
</dbReference>
<sequence length="377" mass="44073">MSSITPSLPFKVVGYWLFKRLSRPRIMPINVTVSVTNMCNSRCRTCYIWKLYLEKPHLRDQELKIWEFERIFQSLGKSPLIVTISGGEPYLRPDLAQICIAIYEYCRPKALIIPTNALLTDAVKTTTEKILQKVDEVEVIVNISLDGVNELHDEIRGVKGNFQRLLQTHRALQNLKLRYPNLTLGVHTVISRWNVGYLQEIYEYVRDFLKPDTYITEIAEHREELLNLNNDIAPTLEQYSKAIDYLISNIAFDYAKNAKLLQKIQHAFRIEYYRLVVEMLRYGRSIPCYAGYASAHINPYGDVWPCCILAYKMPLGNLRDVNYDFKKVWSSKRADFIRKHLNLNKCYCPMANANYTNMLENPLITLRTFLRVLKWSL</sequence>
<organism evidence="6">
    <name type="scientific">Ignisphaera aggregans</name>
    <dbReference type="NCBI Taxonomy" id="334771"/>
    <lineage>
        <taxon>Archaea</taxon>
        <taxon>Thermoproteota</taxon>
        <taxon>Thermoprotei</taxon>
        <taxon>Desulfurococcales</taxon>
        <taxon>Desulfurococcaceae</taxon>
        <taxon>Ignisphaera</taxon>
    </lineage>
</organism>
<dbReference type="GO" id="GO:0003824">
    <property type="term" value="F:catalytic activity"/>
    <property type="evidence" value="ECO:0007669"/>
    <property type="project" value="InterPro"/>
</dbReference>
<evidence type="ECO:0000259" key="5">
    <source>
        <dbReference type="PROSITE" id="PS51918"/>
    </source>
</evidence>
<proteinExistence type="predicted"/>
<keyword evidence="2" id="KW-0479">Metal-binding</keyword>
<dbReference type="CDD" id="cd21109">
    <property type="entry name" value="SPASM"/>
    <property type="match status" value="1"/>
</dbReference>
<dbReference type="SFLD" id="SFLDS00029">
    <property type="entry name" value="Radical_SAM"/>
    <property type="match status" value="1"/>
</dbReference>
<name>A0A7C4FGU8_9CREN</name>
<accession>A0A7C4FGU8</accession>
<keyword evidence="3" id="KW-0408">Iron</keyword>
<dbReference type="InterPro" id="IPR007197">
    <property type="entry name" value="rSAM"/>
</dbReference>
<dbReference type="EMBL" id="DTFF01000026">
    <property type="protein sequence ID" value="HGI87409.1"/>
    <property type="molecule type" value="Genomic_DNA"/>
</dbReference>
<dbReference type="InterPro" id="IPR050377">
    <property type="entry name" value="Radical_SAM_PqqE_MftC-like"/>
</dbReference>
<dbReference type="SFLD" id="SFLDG01067">
    <property type="entry name" value="SPASM/twitch_domain_containing"/>
    <property type="match status" value="1"/>
</dbReference>
<dbReference type="CDD" id="cd01335">
    <property type="entry name" value="Radical_SAM"/>
    <property type="match status" value="1"/>
</dbReference>
<keyword evidence="1" id="KW-0949">S-adenosyl-L-methionine</keyword>
<dbReference type="Pfam" id="PF13186">
    <property type="entry name" value="SPASM"/>
    <property type="match status" value="1"/>
</dbReference>
<dbReference type="GO" id="GO:0051536">
    <property type="term" value="F:iron-sulfur cluster binding"/>
    <property type="evidence" value="ECO:0007669"/>
    <property type="project" value="UniProtKB-KW"/>
</dbReference>
<dbReference type="InterPro" id="IPR023885">
    <property type="entry name" value="4Fe4S-binding_SPASM_dom"/>
</dbReference>
<evidence type="ECO:0000256" key="1">
    <source>
        <dbReference type="ARBA" id="ARBA00022691"/>
    </source>
</evidence>
<evidence type="ECO:0000256" key="2">
    <source>
        <dbReference type="ARBA" id="ARBA00022723"/>
    </source>
</evidence>
<evidence type="ECO:0000313" key="6">
    <source>
        <dbReference type="EMBL" id="HGI87409.1"/>
    </source>
</evidence>
<gene>
    <name evidence="6" type="ORF">ENV14_03340</name>
</gene>
<dbReference type="InterPro" id="IPR013785">
    <property type="entry name" value="Aldolase_TIM"/>
</dbReference>